<evidence type="ECO:0000313" key="5">
    <source>
        <dbReference type="Proteomes" id="UP001054857"/>
    </source>
</evidence>
<feature type="non-terminal residue" evidence="4">
    <location>
        <position position="393"/>
    </location>
</feature>
<sequence>SIIYALSLALNGAGPSSNTHSEILRAITTASHLQPQQQQPQQQPQQQQLSEADLNSFLGTTMSLLNGQCPAALNPAAAAADGTGSQAAAGEAAAAGGEAGSSSSNSSGPGGSSELILANSIWTAPGTQLKSGYVEEMRTLYQATAREAAGGAGEVNAWVAGVTRGLIKQLIPNDNFDAILANAIYFKGLWASAFKPHLTQPGDFSTSRGTTARVSMMQQTFEPRHNIMSARKEGVYDAVSLPYRGGDFSAVALLPAPGVEVAAALREWAASGPQALKRVGQLRVVLPKFKVSSSMSVTPLLEQLGVQAAFGPAADFSRMTESRLHISDVVHKAVVEVDEEGTVAAAATAVIMLTSVPMPPPELVFNRPFAFMIYHNPTKLPIFTGVVNDPSAT</sequence>
<dbReference type="InterPro" id="IPR023796">
    <property type="entry name" value="Serpin_dom"/>
</dbReference>
<dbReference type="Pfam" id="PF00079">
    <property type="entry name" value="Serpin"/>
    <property type="match status" value="1"/>
</dbReference>
<dbReference type="InterPro" id="IPR036186">
    <property type="entry name" value="Serpin_sf"/>
</dbReference>
<keyword evidence="5" id="KW-1185">Reference proteome</keyword>
<dbReference type="Proteomes" id="UP001054857">
    <property type="component" value="Unassembled WGS sequence"/>
</dbReference>
<evidence type="ECO:0000313" key="4">
    <source>
        <dbReference type="EMBL" id="GFR47885.1"/>
    </source>
</evidence>
<dbReference type="PANTHER" id="PTHR11461:SF211">
    <property type="entry name" value="GH10112P-RELATED"/>
    <property type="match status" value="1"/>
</dbReference>
<dbReference type="InterPro" id="IPR042178">
    <property type="entry name" value="Serpin_sf_1"/>
</dbReference>
<comment type="similarity">
    <text evidence="1 2">Belongs to the serpin family.</text>
</comment>
<dbReference type="Gene3D" id="2.30.39.10">
    <property type="entry name" value="Alpha-1-antitrypsin, domain 1"/>
    <property type="match status" value="1"/>
</dbReference>
<organism evidence="4 5">
    <name type="scientific">Astrephomene gubernaculifera</name>
    <dbReference type="NCBI Taxonomy" id="47775"/>
    <lineage>
        <taxon>Eukaryota</taxon>
        <taxon>Viridiplantae</taxon>
        <taxon>Chlorophyta</taxon>
        <taxon>core chlorophytes</taxon>
        <taxon>Chlorophyceae</taxon>
        <taxon>CS clade</taxon>
        <taxon>Chlamydomonadales</taxon>
        <taxon>Astrephomenaceae</taxon>
        <taxon>Astrephomene</taxon>
    </lineage>
</organism>
<evidence type="ECO:0000256" key="2">
    <source>
        <dbReference type="RuleBase" id="RU000411"/>
    </source>
</evidence>
<dbReference type="GO" id="GO:0004867">
    <property type="term" value="F:serine-type endopeptidase inhibitor activity"/>
    <property type="evidence" value="ECO:0007669"/>
    <property type="project" value="InterPro"/>
</dbReference>
<dbReference type="EMBL" id="BMAR01000020">
    <property type="protein sequence ID" value="GFR47885.1"/>
    <property type="molecule type" value="Genomic_DNA"/>
</dbReference>
<dbReference type="GO" id="GO:0005615">
    <property type="term" value="C:extracellular space"/>
    <property type="evidence" value="ECO:0007669"/>
    <property type="project" value="InterPro"/>
</dbReference>
<evidence type="ECO:0000256" key="1">
    <source>
        <dbReference type="ARBA" id="ARBA00009500"/>
    </source>
</evidence>
<dbReference type="InterPro" id="IPR042185">
    <property type="entry name" value="Serpin_sf_2"/>
</dbReference>
<protein>
    <recommendedName>
        <fullName evidence="3">Serpin domain-containing protein</fullName>
    </recommendedName>
</protein>
<accession>A0AAD3HPH0</accession>
<gene>
    <name evidence="4" type="ORF">Agub_g9695</name>
</gene>
<name>A0AAD3HPH0_9CHLO</name>
<reference evidence="4 5" key="1">
    <citation type="journal article" date="2021" name="Sci. Rep.">
        <title>Genome sequencing of the multicellular alga Astrephomene provides insights into convergent evolution of germ-soma differentiation.</title>
        <authorList>
            <person name="Yamashita S."/>
            <person name="Yamamoto K."/>
            <person name="Matsuzaki R."/>
            <person name="Suzuki S."/>
            <person name="Yamaguchi H."/>
            <person name="Hirooka S."/>
            <person name="Minakuchi Y."/>
            <person name="Miyagishima S."/>
            <person name="Kawachi M."/>
            <person name="Toyoda A."/>
            <person name="Nozaki H."/>
        </authorList>
    </citation>
    <scope>NUCLEOTIDE SEQUENCE [LARGE SCALE GENOMIC DNA]</scope>
    <source>
        <strain evidence="4 5">NIES-4017</strain>
    </source>
</reference>
<evidence type="ECO:0000259" key="3">
    <source>
        <dbReference type="SMART" id="SM00093"/>
    </source>
</evidence>
<dbReference type="AlphaFoldDB" id="A0AAD3HPH0"/>
<dbReference type="Gene3D" id="3.30.497.10">
    <property type="entry name" value="Antithrombin, subunit I, domain 2"/>
    <property type="match status" value="1"/>
</dbReference>
<dbReference type="SUPFAM" id="SSF56574">
    <property type="entry name" value="Serpins"/>
    <property type="match status" value="1"/>
</dbReference>
<proteinExistence type="inferred from homology"/>
<dbReference type="InterPro" id="IPR000215">
    <property type="entry name" value="Serpin_fam"/>
</dbReference>
<feature type="domain" description="Serpin" evidence="3">
    <location>
        <begin position="62"/>
        <end position="390"/>
    </location>
</feature>
<dbReference type="SMART" id="SM00093">
    <property type="entry name" value="SERPIN"/>
    <property type="match status" value="1"/>
</dbReference>
<comment type="caution">
    <text evidence="4">The sequence shown here is derived from an EMBL/GenBank/DDBJ whole genome shotgun (WGS) entry which is preliminary data.</text>
</comment>
<dbReference type="PANTHER" id="PTHR11461">
    <property type="entry name" value="SERINE PROTEASE INHIBITOR, SERPIN"/>
    <property type="match status" value="1"/>
</dbReference>